<reference evidence="1 2" key="1">
    <citation type="submission" date="2014-07" db="EMBL/GenBank/DDBJ databases">
        <title>Methanogenic archaea and the global carbon cycle.</title>
        <authorList>
            <person name="Henriksen J.R."/>
            <person name="Luke J."/>
            <person name="Reinhart S."/>
            <person name="Benedict M.N."/>
            <person name="Youngblut N.D."/>
            <person name="Metcalf M.E."/>
            <person name="Whitaker R.J."/>
            <person name="Metcalf W.W."/>
        </authorList>
    </citation>
    <scope>NUCLEOTIDE SEQUENCE [LARGE SCALE GENOMIC DNA]</scope>
    <source>
        <strain evidence="1 2">C2J</strain>
    </source>
</reference>
<evidence type="ECO:0008006" key="3">
    <source>
        <dbReference type="Google" id="ProtNLM"/>
    </source>
</evidence>
<accession>A0A0E3PJ89</accession>
<dbReference type="PIRSF" id="PIRSF006577">
    <property type="entry name" value="UCP006577"/>
    <property type="match status" value="1"/>
</dbReference>
<evidence type="ECO:0000313" key="2">
    <source>
        <dbReference type="Proteomes" id="UP000033123"/>
    </source>
</evidence>
<gene>
    <name evidence="1" type="ORF">MSSAC_0104</name>
</gene>
<dbReference type="HOGENOM" id="CLU_159086_1_0_2"/>
<dbReference type="AlphaFoldDB" id="A0A0E3PJ89"/>
<name>A0A0E3PJ89_9EURY</name>
<dbReference type="EMBL" id="CP009508">
    <property type="protein sequence ID" value="AKB34694.1"/>
    <property type="molecule type" value="Genomic_DNA"/>
</dbReference>
<organism evidence="1 2">
    <name type="scientific">Methanosarcina siciliae C2J</name>
    <dbReference type="NCBI Taxonomy" id="1434118"/>
    <lineage>
        <taxon>Archaea</taxon>
        <taxon>Methanobacteriati</taxon>
        <taxon>Methanobacteriota</taxon>
        <taxon>Stenosarchaea group</taxon>
        <taxon>Methanomicrobia</taxon>
        <taxon>Methanosarcinales</taxon>
        <taxon>Methanosarcinaceae</taxon>
        <taxon>Methanosarcina</taxon>
    </lineage>
</organism>
<dbReference type="Proteomes" id="UP000033123">
    <property type="component" value="Chromosome"/>
</dbReference>
<dbReference type="KEGG" id="msj:MSSAC_0104"/>
<protein>
    <recommendedName>
        <fullName evidence="3">DUF1894 domain-containing protein</fullName>
    </recommendedName>
</protein>
<evidence type="ECO:0000313" key="1">
    <source>
        <dbReference type="EMBL" id="AKB34694.1"/>
    </source>
</evidence>
<dbReference type="PATRIC" id="fig|1434118.4.peg.138"/>
<dbReference type="InterPro" id="IPR012031">
    <property type="entry name" value="MTH0776-like"/>
</dbReference>
<dbReference type="Pfam" id="PF08979">
    <property type="entry name" value="DUF1894"/>
    <property type="match status" value="1"/>
</dbReference>
<sequence>MTIIRIFLASLKEKIIKGTKMVCLSEFDYEILLKNASLKECEDLIKKNAEEVYLVPGGYNIKGIFLLGTSIPVGFSGDAILFQFIKPCFGLFVLRMKNEAEEIKKLREQYKKDKNVKKIK</sequence>
<proteinExistence type="predicted"/>